<gene>
    <name evidence="2" type="ORF">DU473_05090</name>
</gene>
<evidence type="ECO:0000256" key="1">
    <source>
        <dbReference type="SAM" id="Phobius"/>
    </source>
</evidence>
<proteinExistence type="predicted"/>
<dbReference type="RefSeq" id="WP_131163724.1">
    <property type="nucleotide sequence ID" value="NZ_CP076657.1"/>
</dbReference>
<evidence type="ECO:0000313" key="2">
    <source>
        <dbReference type="EMBL" id="TBR80728.1"/>
    </source>
</evidence>
<reference evidence="2 3" key="1">
    <citation type="submission" date="2018-07" db="EMBL/GenBank/DDBJ databases">
        <title>Campylobacter zealandensis sp. nov., isolated from birds and water in New Zealand.</title>
        <authorList>
            <person name="Wilkinson D.A."/>
            <person name="Biggs P.J."/>
            <person name="French N.P."/>
            <person name="Midwinter A.C."/>
        </authorList>
    </citation>
    <scope>NUCLEOTIDE SEQUENCE [LARGE SCALE GENOMIC DNA]</scope>
    <source>
        <strain evidence="2 3">B423b</strain>
    </source>
</reference>
<comment type="caution">
    <text evidence="2">The sequence shown here is derived from an EMBL/GenBank/DDBJ whole genome shotgun (WGS) entry which is preliminary data.</text>
</comment>
<accession>A0A4Q9JTU4</accession>
<name>A0A4Q9JTU4_9BACT</name>
<dbReference type="Proteomes" id="UP000292583">
    <property type="component" value="Unassembled WGS sequence"/>
</dbReference>
<dbReference type="InterPro" id="IPR011990">
    <property type="entry name" value="TPR-like_helical_dom_sf"/>
</dbReference>
<dbReference type="EMBL" id="QPGR01000008">
    <property type="protein sequence ID" value="TBR80728.1"/>
    <property type="molecule type" value="Genomic_DNA"/>
</dbReference>
<dbReference type="InterPro" id="IPR019734">
    <property type="entry name" value="TPR_rpt"/>
</dbReference>
<organism evidence="2 3">
    <name type="scientific">Campylobacter novaezeelandiae</name>
    <dbReference type="NCBI Taxonomy" id="2267891"/>
    <lineage>
        <taxon>Bacteria</taxon>
        <taxon>Pseudomonadati</taxon>
        <taxon>Campylobacterota</taxon>
        <taxon>Epsilonproteobacteria</taxon>
        <taxon>Campylobacterales</taxon>
        <taxon>Campylobacteraceae</taxon>
        <taxon>Campylobacter</taxon>
    </lineage>
</organism>
<dbReference type="Gene3D" id="1.25.40.10">
    <property type="entry name" value="Tetratricopeptide repeat domain"/>
    <property type="match status" value="1"/>
</dbReference>
<dbReference type="AlphaFoldDB" id="A0A4Q9JTU4"/>
<dbReference type="Pfam" id="PF13176">
    <property type="entry name" value="TPR_7"/>
    <property type="match status" value="1"/>
</dbReference>
<protein>
    <submittedName>
        <fullName evidence="2">Uncharacterized protein</fullName>
    </submittedName>
</protein>
<keyword evidence="1" id="KW-0812">Transmembrane</keyword>
<dbReference type="SUPFAM" id="SSF48452">
    <property type="entry name" value="TPR-like"/>
    <property type="match status" value="1"/>
</dbReference>
<dbReference type="OrthoDB" id="5362770at2"/>
<keyword evidence="1" id="KW-1133">Transmembrane helix</keyword>
<sequence length="325" mass="39347">MDLFFLDYRDPLVGLIFITILIFVVALINYFWRFFIYKDEEEKLEKFIKKFELNNIHKDLLRDPNLSLDNLIFLASIFTRSGEFEKAIQIYLIALEKVKDKKEQEGIFISLAEAYFKAGFLERSKEVLLNALKIRPRNERALKLLKIVYLRLRSYKEVLNTLECLLELDEEVKEEKEFIKALIIKDQDMEQKNKLELILNLDIKDNAMLQRFIFENYQIIKEQNLFDIIDLLYKDQKLIKIDKQEYKEFFYALNLLPKEEKIFIKNQNFRMFKILKNNEFKVKMVFSYMCLDCKNIMPLFFYHCPICYSFNKCKILYEVKLDETN</sequence>
<keyword evidence="1" id="KW-0472">Membrane</keyword>
<feature type="transmembrane region" description="Helical" evidence="1">
    <location>
        <begin position="12"/>
        <end position="32"/>
    </location>
</feature>
<evidence type="ECO:0000313" key="3">
    <source>
        <dbReference type="Proteomes" id="UP000292583"/>
    </source>
</evidence>
<keyword evidence="3" id="KW-1185">Reference proteome</keyword>